<name>A0A2K8T1E0_9NOSO</name>
<protein>
    <submittedName>
        <fullName evidence="1">Uncharacterized protein</fullName>
    </submittedName>
</protein>
<sequence>MSLTTTTQNPLTAHARYRIIVTMPVTADKRYSYAAIEQIIQA</sequence>
<gene>
    <name evidence="1" type="ORF">COO91_07498</name>
</gene>
<evidence type="ECO:0000313" key="2">
    <source>
        <dbReference type="Proteomes" id="UP000232003"/>
    </source>
</evidence>
<keyword evidence="2" id="KW-1185">Reference proteome</keyword>
<reference evidence="1 2" key="1">
    <citation type="submission" date="2017-11" db="EMBL/GenBank/DDBJ databases">
        <title>Complete genome of a free-living desiccation-tolerant cyanobacterium and its photosynthetic adaptation to extreme terrestrial habitat.</title>
        <authorList>
            <person name="Shang J."/>
        </authorList>
    </citation>
    <scope>NUCLEOTIDE SEQUENCE [LARGE SCALE GENOMIC DNA]</scope>
    <source>
        <strain evidence="1 2">CCNUN1</strain>
    </source>
</reference>
<evidence type="ECO:0000313" key="1">
    <source>
        <dbReference type="EMBL" id="AUB41450.1"/>
    </source>
</evidence>
<dbReference type="KEGG" id="nfl:COO91_07498"/>
<dbReference type="AlphaFoldDB" id="A0A2K8T1E0"/>
<organism evidence="1 2">
    <name type="scientific">Nostoc flagelliforme CCNUN1</name>
    <dbReference type="NCBI Taxonomy" id="2038116"/>
    <lineage>
        <taxon>Bacteria</taxon>
        <taxon>Bacillati</taxon>
        <taxon>Cyanobacteriota</taxon>
        <taxon>Cyanophyceae</taxon>
        <taxon>Nostocales</taxon>
        <taxon>Nostocaceae</taxon>
        <taxon>Nostoc</taxon>
    </lineage>
</organism>
<dbReference type="Proteomes" id="UP000232003">
    <property type="component" value="Chromosome"/>
</dbReference>
<proteinExistence type="predicted"/>
<accession>A0A2K8T1E0</accession>
<dbReference type="EMBL" id="CP024785">
    <property type="protein sequence ID" value="AUB41450.1"/>
    <property type="molecule type" value="Genomic_DNA"/>
</dbReference>